<dbReference type="InterPro" id="IPR017562">
    <property type="entry name" value="Cyt_c_biogenesis_CcsA"/>
</dbReference>
<dbReference type="Pfam" id="PF01578">
    <property type="entry name" value="Cytochrom_C_asm"/>
    <property type="match status" value="2"/>
</dbReference>
<comment type="subcellular location">
    <subcellularLocation>
        <location evidence="1">Membrane</location>
        <topology evidence="1">Multi-pass membrane protein</topology>
    </subcellularLocation>
</comment>
<keyword evidence="5 6" id="KW-0472">Membrane</keyword>
<feature type="transmembrane region" description="Helical" evidence="6">
    <location>
        <begin position="42"/>
        <end position="63"/>
    </location>
</feature>
<dbReference type="STRING" id="1308866.J416_05148"/>
<evidence type="ECO:0000256" key="3">
    <source>
        <dbReference type="ARBA" id="ARBA00022748"/>
    </source>
</evidence>
<keyword evidence="4 6" id="KW-1133">Transmembrane helix</keyword>
<dbReference type="PANTHER" id="PTHR30071:SF1">
    <property type="entry name" value="CYTOCHROME B_B6 PROTEIN-RELATED"/>
    <property type="match status" value="1"/>
</dbReference>
<dbReference type="RefSeq" id="WP_003466234.1">
    <property type="nucleotide sequence ID" value="NZ_APML01000019.1"/>
</dbReference>
<sequence length="396" mass="44728">MIDVATLSNTLLYSAFIIYLIGTVFFAATIKDKQKRENVGFVHKLAIFTTVIGLLAHVGYFVTRWIASGNAPVGNLFEFVTFFGMMLVFAFLILFSIYRIYLLGLFTLPIALLLIAYASMFQTEISPLLPSLQSHWLYIHVTTVGLGQAILAISFIAGLIYLIREIDQTIPTKKTKWLEVIMYTIFATVGFVVITSGFEAANYNATFTYEENGEELSLDYHLPAIFGPQDAELVTENRMDAWLDTPTWIQGAEAPRKLNTLVWSLIIGFALYVLVRLIVRKRIAAVIQPLLKKANSELIDEVCYRAVAIGFPVFTLGGLIFASIWAQQAWDRYWGWDPKEVWALITFFFYAIFLHLRLSRGWHGEKSAWLAVIGFGIIMFNLIVVNLVLAGLHSYA</sequence>
<evidence type="ECO:0000256" key="1">
    <source>
        <dbReference type="ARBA" id="ARBA00004141"/>
    </source>
</evidence>
<feature type="transmembrane region" description="Helical" evidence="6">
    <location>
        <begin position="370"/>
        <end position="392"/>
    </location>
</feature>
<dbReference type="OrthoDB" id="9814290at2"/>
<gene>
    <name evidence="8" type="ORF">J416_05148</name>
</gene>
<evidence type="ECO:0000313" key="8">
    <source>
        <dbReference type="EMBL" id="ENH97374.1"/>
    </source>
</evidence>
<reference evidence="8 9" key="1">
    <citation type="submission" date="2013-03" db="EMBL/GenBank/DDBJ databases">
        <title>Draft genome sequence of Gracibacillus halophilus YIM-C55.5, a moderately halophilic and thermophilic organism from the Xiaochaidamu salt lake.</title>
        <authorList>
            <person name="Sugumar T."/>
            <person name="Polireddy D.R."/>
            <person name="Antony A."/>
            <person name="Madhava Y.R."/>
            <person name="Sivakumar N."/>
        </authorList>
    </citation>
    <scope>NUCLEOTIDE SEQUENCE [LARGE SCALE GENOMIC DNA]</scope>
    <source>
        <strain evidence="8 9">YIM-C55.5</strain>
    </source>
</reference>
<protein>
    <submittedName>
        <fullName evidence="8">Cytochrome c biogenesis protein ResC</fullName>
    </submittedName>
</protein>
<dbReference type="InterPro" id="IPR002541">
    <property type="entry name" value="Cyt_c_assembly"/>
</dbReference>
<keyword evidence="9" id="KW-1185">Reference proteome</keyword>
<dbReference type="AlphaFoldDB" id="N4WDP0"/>
<feature type="transmembrane region" description="Helical" evidence="6">
    <location>
        <begin position="175"/>
        <end position="198"/>
    </location>
</feature>
<evidence type="ECO:0000256" key="2">
    <source>
        <dbReference type="ARBA" id="ARBA00022692"/>
    </source>
</evidence>
<dbReference type="NCBIfam" id="TIGR03144">
    <property type="entry name" value="cytochr_II_ccsB"/>
    <property type="match status" value="1"/>
</dbReference>
<feature type="transmembrane region" description="Helical" evidence="6">
    <location>
        <begin position="75"/>
        <end position="95"/>
    </location>
</feature>
<feature type="transmembrane region" description="Helical" evidence="6">
    <location>
        <begin position="12"/>
        <end position="30"/>
    </location>
</feature>
<dbReference type="eggNOG" id="COG0755">
    <property type="taxonomic scope" value="Bacteria"/>
</dbReference>
<feature type="transmembrane region" description="Helical" evidence="6">
    <location>
        <begin position="100"/>
        <end position="118"/>
    </location>
</feature>
<accession>N4WDP0</accession>
<dbReference type="PATRIC" id="fig|1308866.3.peg.1040"/>
<name>N4WDP0_9BACI</name>
<comment type="caution">
    <text evidence="8">The sequence shown here is derived from an EMBL/GenBank/DDBJ whole genome shotgun (WGS) entry which is preliminary data.</text>
</comment>
<dbReference type="GO" id="GO:0017004">
    <property type="term" value="P:cytochrome complex assembly"/>
    <property type="evidence" value="ECO:0007669"/>
    <property type="project" value="UniProtKB-KW"/>
</dbReference>
<dbReference type="GO" id="GO:0020037">
    <property type="term" value="F:heme binding"/>
    <property type="evidence" value="ECO:0007669"/>
    <property type="project" value="InterPro"/>
</dbReference>
<feature type="transmembrane region" description="Helical" evidence="6">
    <location>
        <begin position="341"/>
        <end position="358"/>
    </location>
</feature>
<dbReference type="Proteomes" id="UP000012283">
    <property type="component" value="Unassembled WGS sequence"/>
</dbReference>
<evidence type="ECO:0000256" key="4">
    <source>
        <dbReference type="ARBA" id="ARBA00022989"/>
    </source>
</evidence>
<organism evidence="8 9">
    <name type="scientific">Gracilibacillus halophilus YIM-C55.5</name>
    <dbReference type="NCBI Taxonomy" id="1308866"/>
    <lineage>
        <taxon>Bacteria</taxon>
        <taxon>Bacillati</taxon>
        <taxon>Bacillota</taxon>
        <taxon>Bacilli</taxon>
        <taxon>Bacillales</taxon>
        <taxon>Bacillaceae</taxon>
        <taxon>Gracilibacillus</taxon>
    </lineage>
</organism>
<feature type="domain" description="Cytochrome c assembly protein" evidence="7">
    <location>
        <begin position="74"/>
        <end position="197"/>
    </location>
</feature>
<feature type="transmembrane region" description="Helical" evidence="6">
    <location>
        <begin position="138"/>
        <end position="163"/>
    </location>
</feature>
<dbReference type="InterPro" id="IPR045062">
    <property type="entry name" value="Cyt_c_biogenesis_CcsA/CcmC"/>
</dbReference>
<evidence type="ECO:0000256" key="6">
    <source>
        <dbReference type="SAM" id="Phobius"/>
    </source>
</evidence>
<proteinExistence type="predicted"/>
<evidence type="ECO:0000313" key="9">
    <source>
        <dbReference type="Proteomes" id="UP000012283"/>
    </source>
</evidence>
<keyword evidence="3" id="KW-0201">Cytochrome c-type biogenesis</keyword>
<feature type="transmembrane region" description="Helical" evidence="6">
    <location>
        <begin position="302"/>
        <end position="326"/>
    </location>
</feature>
<feature type="transmembrane region" description="Helical" evidence="6">
    <location>
        <begin position="261"/>
        <end position="279"/>
    </location>
</feature>
<feature type="domain" description="Cytochrome c assembly protein" evidence="7">
    <location>
        <begin position="265"/>
        <end position="393"/>
    </location>
</feature>
<evidence type="ECO:0000259" key="7">
    <source>
        <dbReference type="Pfam" id="PF01578"/>
    </source>
</evidence>
<dbReference type="PANTHER" id="PTHR30071">
    <property type="entry name" value="HEME EXPORTER PROTEIN C"/>
    <property type="match status" value="1"/>
</dbReference>
<dbReference type="GO" id="GO:0005886">
    <property type="term" value="C:plasma membrane"/>
    <property type="evidence" value="ECO:0007669"/>
    <property type="project" value="TreeGrafter"/>
</dbReference>
<evidence type="ECO:0000256" key="5">
    <source>
        <dbReference type="ARBA" id="ARBA00023136"/>
    </source>
</evidence>
<keyword evidence="2 6" id="KW-0812">Transmembrane</keyword>
<dbReference type="EMBL" id="APML01000019">
    <property type="protein sequence ID" value="ENH97374.1"/>
    <property type="molecule type" value="Genomic_DNA"/>
</dbReference>